<feature type="coiled-coil region" evidence="1">
    <location>
        <begin position="29"/>
        <end position="56"/>
    </location>
</feature>
<evidence type="ECO:0000313" key="3">
    <source>
        <dbReference type="Proteomes" id="UP000807159"/>
    </source>
</evidence>
<dbReference type="Proteomes" id="UP000807159">
    <property type="component" value="Chromosome 18"/>
</dbReference>
<organism evidence="2 3">
    <name type="scientific">Populus deltoides</name>
    <name type="common">Eastern poplar</name>
    <name type="synonym">Eastern cottonwood</name>
    <dbReference type="NCBI Taxonomy" id="3696"/>
    <lineage>
        <taxon>Eukaryota</taxon>
        <taxon>Viridiplantae</taxon>
        <taxon>Streptophyta</taxon>
        <taxon>Embryophyta</taxon>
        <taxon>Tracheophyta</taxon>
        <taxon>Spermatophyta</taxon>
        <taxon>Magnoliopsida</taxon>
        <taxon>eudicotyledons</taxon>
        <taxon>Gunneridae</taxon>
        <taxon>Pentapetalae</taxon>
        <taxon>rosids</taxon>
        <taxon>fabids</taxon>
        <taxon>Malpighiales</taxon>
        <taxon>Salicaceae</taxon>
        <taxon>Saliceae</taxon>
        <taxon>Populus</taxon>
    </lineage>
</organism>
<keyword evidence="1" id="KW-0175">Coiled coil</keyword>
<protein>
    <submittedName>
        <fullName evidence="2">Uncharacterized protein</fullName>
    </submittedName>
</protein>
<name>A0A8T2WKE9_POPDE</name>
<accession>A0A8T2WKE9</accession>
<reference evidence="2" key="1">
    <citation type="journal article" date="2021" name="J. Hered.">
        <title>Genome Assembly of Salicaceae Populus deltoides (Eastern Cottonwood) I-69 Based on Nanopore Sequencing and Hi-C Technologies.</title>
        <authorList>
            <person name="Bai S."/>
            <person name="Wu H."/>
            <person name="Zhang J."/>
            <person name="Pan Z."/>
            <person name="Zhao W."/>
            <person name="Li Z."/>
            <person name="Tong C."/>
        </authorList>
    </citation>
    <scope>NUCLEOTIDE SEQUENCE</scope>
    <source>
        <tissue evidence="2">Leaf</tissue>
    </source>
</reference>
<sequence>MSYSAQERDRLSSELLVLHDELSKDHAECLQFESELKEMTTRLEQLTEENIFLSSNLDIHKVKLQEIEDLQAQKSSPVGKAANPVGSLETQSKVWENASDVEHDGEATFSMSEKSMSGNFEVAPPLALLGQEVFDDSLGFVALKGHLEEAGKVLQGLEKEIEVVHSHSVSLTRAGGKSASPAVSKLIQAFESKGQHDENEAEDGSMKEDQSLATDHFASMKEYTGNLKAILKRLTLDAENASLMFKTERDDINIANCTIRELKFQAEALKEHNDNLEATNIQLGVLYEAVKATFV</sequence>
<evidence type="ECO:0000256" key="1">
    <source>
        <dbReference type="SAM" id="Coils"/>
    </source>
</evidence>
<dbReference type="PANTHER" id="PTHR43939">
    <property type="entry name" value="COILED-COIL DOMAIN-CONTAINING PROTEIN 158"/>
    <property type="match status" value="1"/>
</dbReference>
<dbReference type="PANTHER" id="PTHR43939:SF50">
    <property type="entry name" value="NUCLEOPORIN"/>
    <property type="match status" value="1"/>
</dbReference>
<gene>
    <name evidence="2" type="ORF">H0E87_028933</name>
</gene>
<dbReference type="EMBL" id="JACEGQ020000018">
    <property type="protein sequence ID" value="KAH8481250.1"/>
    <property type="molecule type" value="Genomic_DNA"/>
</dbReference>
<comment type="caution">
    <text evidence="2">The sequence shown here is derived from an EMBL/GenBank/DDBJ whole genome shotgun (WGS) entry which is preliminary data.</text>
</comment>
<dbReference type="AlphaFoldDB" id="A0A8T2WKE9"/>
<proteinExistence type="predicted"/>
<evidence type="ECO:0000313" key="2">
    <source>
        <dbReference type="EMBL" id="KAH8481250.1"/>
    </source>
</evidence>
<keyword evidence="3" id="KW-1185">Reference proteome</keyword>